<organism evidence="3 4">
    <name type="scientific">Podospora aff. communis PSN243</name>
    <dbReference type="NCBI Taxonomy" id="3040156"/>
    <lineage>
        <taxon>Eukaryota</taxon>
        <taxon>Fungi</taxon>
        <taxon>Dikarya</taxon>
        <taxon>Ascomycota</taxon>
        <taxon>Pezizomycotina</taxon>
        <taxon>Sordariomycetes</taxon>
        <taxon>Sordariomycetidae</taxon>
        <taxon>Sordariales</taxon>
        <taxon>Podosporaceae</taxon>
        <taxon>Podospora</taxon>
    </lineage>
</organism>
<dbReference type="EMBL" id="MU865942">
    <property type="protein sequence ID" value="KAK4448513.1"/>
    <property type="molecule type" value="Genomic_DNA"/>
</dbReference>
<keyword evidence="2" id="KW-0677">Repeat</keyword>
<evidence type="ECO:0000313" key="3">
    <source>
        <dbReference type="EMBL" id="KAK4448513.1"/>
    </source>
</evidence>
<dbReference type="InterPro" id="IPR001680">
    <property type="entry name" value="WD40_rpt"/>
</dbReference>
<name>A0AAV9GMI4_9PEZI</name>
<evidence type="ECO:0000313" key="4">
    <source>
        <dbReference type="Proteomes" id="UP001321760"/>
    </source>
</evidence>
<dbReference type="SMART" id="SM00320">
    <property type="entry name" value="WD40"/>
    <property type="match status" value="5"/>
</dbReference>
<keyword evidence="1" id="KW-0853">WD repeat</keyword>
<comment type="caution">
    <text evidence="3">The sequence shown here is derived from an EMBL/GenBank/DDBJ whole genome shotgun (WGS) entry which is preliminary data.</text>
</comment>
<evidence type="ECO:0000256" key="1">
    <source>
        <dbReference type="ARBA" id="ARBA00022574"/>
    </source>
</evidence>
<reference evidence="3" key="1">
    <citation type="journal article" date="2023" name="Mol. Phylogenet. Evol.">
        <title>Genome-scale phylogeny and comparative genomics of the fungal order Sordariales.</title>
        <authorList>
            <person name="Hensen N."/>
            <person name="Bonometti L."/>
            <person name="Westerberg I."/>
            <person name="Brannstrom I.O."/>
            <person name="Guillou S."/>
            <person name="Cros-Aarteil S."/>
            <person name="Calhoun S."/>
            <person name="Haridas S."/>
            <person name="Kuo A."/>
            <person name="Mondo S."/>
            <person name="Pangilinan J."/>
            <person name="Riley R."/>
            <person name="LaButti K."/>
            <person name="Andreopoulos B."/>
            <person name="Lipzen A."/>
            <person name="Chen C."/>
            <person name="Yan M."/>
            <person name="Daum C."/>
            <person name="Ng V."/>
            <person name="Clum A."/>
            <person name="Steindorff A."/>
            <person name="Ohm R.A."/>
            <person name="Martin F."/>
            <person name="Silar P."/>
            <person name="Natvig D.O."/>
            <person name="Lalanne C."/>
            <person name="Gautier V."/>
            <person name="Ament-Velasquez S.L."/>
            <person name="Kruys A."/>
            <person name="Hutchinson M.I."/>
            <person name="Powell A.J."/>
            <person name="Barry K."/>
            <person name="Miller A.N."/>
            <person name="Grigoriev I.V."/>
            <person name="Debuchy R."/>
            <person name="Gladieux P."/>
            <person name="Hiltunen Thoren M."/>
            <person name="Johannesson H."/>
        </authorList>
    </citation>
    <scope>NUCLEOTIDE SEQUENCE</scope>
    <source>
        <strain evidence="3">PSN243</strain>
    </source>
</reference>
<reference evidence="3" key="2">
    <citation type="submission" date="2023-05" db="EMBL/GenBank/DDBJ databases">
        <authorList>
            <consortium name="Lawrence Berkeley National Laboratory"/>
            <person name="Steindorff A."/>
            <person name="Hensen N."/>
            <person name="Bonometti L."/>
            <person name="Westerberg I."/>
            <person name="Brannstrom I.O."/>
            <person name="Guillou S."/>
            <person name="Cros-Aarteil S."/>
            <person name="Calhoun S."/>
            <person name="Haridas S."/>
            <person name="Kuo A."/>
            <person name="Mondo S."/>
            <person name="Pangilinan J."/>
            <person name="Riley R."/>
            <person name="Labutti K."/>
            <person name="Andreopoulos B."/>
            <person name="Lipzen A."/>
            <person name="Chen C."/>
            <person name="Yanf M."/>
            <person name="Daum C."/>
            <person name="Ng V."/>
            <person name="Clum A."/>
            <person name="Ohm R."/>
            <person name="Martin F."/>
            <person name="Silar P."/>
            <person name="Natvig D."/>
            <person name="Lalanne C."/>
            <person name="Gautier V."/>
            <person name="Ament-Velasquez S.L."/>
            <person name="Kruys A."/>
            <person name="Hutchinson M.I."/>
            <person name="Powell A.J."/>
            <person name="Barry K."/>
            <person name="Miller A.N."/>
            <person name="Grigoriev I.V."/>
            <person name="Debuchy R."/>
            <person name="Gladieux P."/>
            <person name="Thoren M.H."/>
            <person name="Johannesson H."/>
        </authorList>
    </citation>
    <scope>NUCLEOTIDE SEQUENCE</scope>
    <source>
        <strain evidence="3">PSN243</strain>
    </source>
</reference>
<dbReference type="PANTHER" id="PTHR10971">
    <property type="entry name" value="MRNA EXPORT FACTOR AND BUB3"/>
    <property type="match status" value="1"/>
</dbReference>
<dbReference type="InterPro" id="IPR036322">
    <property type="entry name" value="WD40_repeat_dom_sf"/>
</dbReference>
<evidence type="ECO:0000256" key="2">
    <source>
        <dbReference type="ARBA" id="ARBA00022737"/>
    </source>
</evidence>
<dbReference type="AlphaFoldDB" id="A0AAV9GMI4"/>
<gene>
    <name evidence="3" type="ORF">QBC34DRAFT_381077</name>
</gene>
<dbReference type="InterPro" id="IPR015943">
    <property type="entry name" value="WD40/YVTN_repeat-like_dom_sf"/>
</dbReference>
<dbReference type="SUPFAM" id="SSF50978">
    <property type="entry name" value="WD40 repeat-like"/>
    <property type="match status" value="1"/>
</dbReference>
<accession>A0AAV9GMI4</accession>
<dbReference type="Gene3D" id="2.130.10.10">
    <property type="entry name" value="YVTN repeat-like/Quinoprotein amine dehydrogenase"/>
    <property type="match status" value="1"/>
</dbReference>
<keyword evidence="4" id="KW-1185">Reference proteome</keyword>
<sequence>MFKTPTQTIYGSTANDIVFPTGPQDTISSVRWSKANNLLAAASWDGRVYLYDVSQPANIRGLTTLDNPNNSPFFDCDFNKQTTLLAATGAPTHLSILDLTTSQSHTFQQNTHTKPIHNVRFLSPSQSNSPVVATGSWDATLRYWDLRQPQPAAVIPVGERIYTMDCTDKHLVLTTANNKIHIFDLTGDVTKSVETRDTPWRRTTTCVCVGEVDVSVAGNAKGKGLQDVRTNGDFTFKCHRTVKTSTKPITRSTSVYTVNAAAFQGSERPVMATAGSDGKFNFWNVVGTRRLKEFFAPGGGAITSCTFSADGDSFVYAVGEDWSKGYGGQSETQAKLLMHLGVNGDTQMV</sequence>
<protein>
    <submittedName>
        <fullName evidence="3">WD40-repeat-containing domain protein</fullName>
    </submittedName>
</protein>
<proteinExistence type="predicted"/>
<dbReference type="Pfam" id="PF00400">
    <property type="entry name" value="WD40"/>
    <property type="match status" value="2"/>
</dbReference>
<dbReference type="Proteomes" id="UP001321760">
    <property type="component" value="Unassembled WGS sequence"/>
</dbReference>